<keyword evidence="3" id="KW-1185">Reference proteome</keyword>
<gene>
    <name evidence="2" type="ORF">B0X70_17615</name>
</gene>
<organism evidence="2 3">
    <name type="scientific">Photorhabdus akhurstii</name>
    <dbReference type="NCBI Taxonomy" id="171438"/>
    <lineage>
        <taxon>Bacteria</taxon>
        <taxon>Pseudomonadati</taxon>
        <taxon>Pseudomonadota</taxon>
        <taxon>Gammaproteobacteria</taxon>
        <taxon>Enterobacterales</taxon>
        <taxon>Morganellaceae</taxon>
        <taxon>Photorhabdus</taxon>
    </lineage>
</organism>
<dbReference type="Proteomes" id="UP000693715">
    <property type="component" value="Chromosome"/>
</dbReference>
<dbReference type="EMBL" id="CP020335">
    <property type="protein sequence ID" value="QXF34784.1"/>
    <property type="molecule type" value="Genomic_DNA"/>
</dbReference>
<name>A0ABX8LW78_9GAMM</name>
<keyword evidence="1" id="KW-1133">Transmembrane helix</keyword>
<proteinExistence type="predicted"/>
<evidence type="ECO:0000313" key="2">
    <source>
        <dbReference type="EMBL" id="QXF34784.1"/>
    </source>
</evidence>
<protein>
    <submittedName>
        <fullName evidence="2">Uncharacterized protein</fullName>
    </submittedName>
</protein>
<dbReference type="RefSeq" id="WP_217469950.1">
    <property type="nucleotide sequence ID" value="NZ_CP020335.1"/>
</dbReference>
<sequence>MSNQAEELHRIEEFSVFYDANDDELSSHKMDAFFLGQAIQQIAVMVKQADLLLNNGQETVGLKVTVPAKEGSFAVSFVLYVLSNSVAILPALGLLGGGALAVAQRLSKKKVINVRTNDGSDEAVITVECRGQQEEIVCGKNEALLATDAVIRQAYNEIITQPLANKEAPIFRVEVGGEEVLRLDGQDDVTFTPLPRKSLTFEHAERIDVIVALTQVNFTSANGWRIHYLEEDRAVKMEDTAFMENVLSNQQSFVKGDLFNVRLRIKTVEKPEGFTKTTYAIEKVYHHFADDDRRLT</sequence>
<evidence type="ECO:0000313" key="3">
    <source>
        <dbReference type="Proteomes" id="UP000693715"/>
    </source>
</evidence>
<feature type="transmembrane region" description="Helical" evidence="1">
    <location>
        <begin position="77"/>
        <end position="103"/>
    </location>
</feature>
<keyword evidence="1" id="KW-0812">Transmembrane</keyword>
<evidence type="ECO:0000256" key="1">
    <source>
        <dbReference type="SAM" id="Phobius"/>
    </source>
</evidence>
<keyword evidence="1" id="KW-0472">Membrane</keyword>
<accession>A0ABX8LW78</accession>
<reference evidence="2 3" key="1">
    <citation type="submission" date="2017-03" db="EMBL/GenBank/DDBJ databases">
        <title>Genome comparison of Photorhabdus luminescens strain 0813-124 phase variants.</title>
        <authorList>
            <person name="Chien C.-C."/>
            <person name="Chen W.-J."/>
            <person name="Shih M.-C."/>
            <person name="Hsieh F.-C."/>
        </authorList>
    </citation>
    <scope>NUCLEOTIDE SEQUENCE [LARGE SCALE GENOMIC DNA]</scope>
    <source>
        <strain evidence="2 3">0813-124 phase II</strain>
    </source>
</reference>